<protein>
    <recommendedName>
        <fullName evidence="4">Retrotransposon gag domain-containing protein</fullName>
    </recommendedName>
</protein>
<feature type="compositionally biased region" description="Low complexity" evidence="1">
    <location>
        <begin position="288"/>
        <end position="298"/>
    </location>
</feature>
<comment type="caution">
    <text evidence="2">The sequence shown here is derived from an EMBL/GenBank/DDBJ whole genome shotgun (WGS) entry which is preliminary data.</text>
</comment>
<name>A0AAV5JS05_9ROSI</name>
<dbReference type="EMBL" id="BPVZ01000043">
    <property type="protein sequence ID" value="GKV15501.1"/>
    <property type="molecule type" value="Genomic_DNA"/>
</dbReference>
<proteinExistence type="predicted"/>
<feature type="compositionally biased region" description="Basic and acidic residues" evidence="1">
    <location>
        <begin position="36"/>
        <end position="45"/>
    </location>
</feature>
<organism evidence="2 3">
    <name type="scientific">Rubroshorea leprosula</name>
    <dbReference type="NCBI Taxonomy" id="152421"/>
    <lineage>
        <taxon>Eukaryota</taxon>
        <taxon>Viridiplantae</taxon>
        <taxon>Streptophyta</taxon>
        <taxon>Embryophyta</taxon>
        <taxon>Tracheophyta</taxon>
        <taxon>Spermatophyta</taxon>
        <taxon>Magnoliopsida</taxon>
        <taxon>eudicotyledons</taxon>
        <taxon>Gunneridae</taxon>
        <taxon>Pentapetalae</taxon>
        <taxon>rosids</taxon>
        <taxon>malvids</taxon>
        <taxon>Malvales</taxon>
        <taxon>Dipterocarpaceae</taxon>
        <taxon>Rubroshorea</taxon>
    </lineage>
</organism>
<feature type="region of interest" description="Disordered" evidence="1">
    <location>
        <begin position="1"/>
        <end position="49"/>
    </location>
</feature>
<feature type="region of interest" description="Disordered" evidence="1">
    <location>
        <begin position="267"/>
        <end position="298"/>
    </location>
</feature>
<accession>A0AAV5JS05</accession>
<keyword evidence="3" id="KW-1185">Reference proteome</keyword>
<evidence type="ECO:0000313" key="3">
    <source>
        <dbReference type="Proteomes" id="UP001054252"/>
    </source>
</evidence>
<dbReference type="AlphaFoldDB" id="A0AAV5JS05"/>
<dbReference type="Proteomes" id="UP001054252">
    <property type="component" value="Unassembled WGS sequence"/>
</dbReference>
<evidence type="ECO:0000313" key="2">
    <source>
        <dbReference type="EMBL" id="GKV15501.1"/>
    </source>
</evidence>
<evidence type="ECO:0008006" key="4">
    <source>
        <dbReference type="Google" id="ProtNLM"/>
    </source>
</evidence>
<reference evidence="2 3" key="1">
    <citation type="journal article" date="2021" name="Commun. Biol.">
        <title>The genome of Shorea leprosula (Dipterocarpaceae) highlights the ecological relevance of drought in aseasonal tropical rainforests.</title>
        <authorList>
            <person name="Ng K.K.S."/>
            <person name="Kobayashi M.J."/>
            <person name="Fawcett J.A."/>
            <person name="Hatakeyama M."/>
            <person name="Paape T."/>
            <person name="Ng C.H."/>
            <person name="Ang C.C."/>
            <person name="Tnah L.H."/>
            <person name="Lee C.T."/>
            <person name="Nishiyama T."/>
            <person name="Sese J."/>
            <person name="O'Brien M.J."/>
            <person name="Copetti D."/>
            <person name="Mohd Noor M.I."/>
            <person name="Ong R.C."/>
            <person name="Putra M."/>
            <person name="Sireger I.Z."/>
            <person name="Indrioko S."/>
            <person name="Kosugi Y."/>
            <person name="Izuno A."/>
            <person name="Isagi Y."/>
            <person name="Lee S.L."/>
            <person name="Shimizu K.K."/>
        </authorList>
    </citation>
    <scope>NUCLEOTIDE SEQUENCE [LARGE SCALE GENOMIC DNA]</scope>
    <source>
        <strain evidence="2">214</strain>
    </source>
</reference>
<gene>
    <name evidence="2" type="ORF">SLEP1_g26288</name>
</gene>
<sequence>MPLRGQVKKPLGQGQLLNKPPPQPLPQIPNTFPPVDHVKGGDENQPHNSASTANQLLAWNNPGDPLINLLNPAPQSLAPQQDPQLVQHAPALSESQGQSHIALAQQPLPDDVTRCLDSLEKLVAEQRGAPPPHHNTDSIPHPLNTNITLESYPAEMASSFAIKFSNRRLIRKTTSELMRVKQRDGESLKNYMSKFNDATLEVSSFDKAVGIATVISSLDHERFRDSLIKYPATTINEIKNKMDLRRPGPMRSSAATRDHTRYCNFHQDHGPTKEQCNSLRKQTRRGISASPTSASTTSQNYTYDYGRLGSMGTEL</sequence>
<evidence type="ECO:0000256" key="1">
    <source>
        <dbReference type="SAM" id="MobiDB-lite"/>
    </source>
</evidence>